<evidence type="ECO:0000313" key="3">
    <source>
        <dbReference type="EMBL" id="TCS96521.1"/>
    </source>
</evidence>
<evidence type="ECO:0000313" key="4">
    <source>
        <dbReference type="Proteomes" id="UP000294937"/>
    </source>
</evidence>
<comment type="caution">
    <text evidence="3">The sequence shown here is derived from an EMBL/GenBank/DDBJ whole genome shotgun (WGS) entry which is preliminary data.</text>
</comment>
<evidence type="ECO:0000256" key="1">
    <source>
        <dbReference type="SAM" id="MobiDB-lite"/>
    </source>
</evidence>
<organism evidence="3 4">
    <name type="scientific">Hazenella coriacea</name>
    <dbReference type="NCBI Taxonomy" id="1179467"/>
    <lineage>
        <taxon>Bacteria</taxon>
        <taxon>Bacillati</taxon>
        <taxon>Bacillota</taxon>
        <taxon>Bacilli</taxon>
        <taxon>Bacillales</taxon>
        <taxon>Thermoactinomycetaceae</taxon>
        <taxon>Hazenella</taxon>
    </lineage>
</organism>
<dbReference type="SUPFAM" id="SSF54106">
    <property type="entry name" value="LysM domain"/>
    <property type="match status" value="1"/>
</dbReference>
<dbReference type="RefSeq" id="WP_131922928.1">
    <property type="nucleotide sequence ID" value="NZ_SMAG01000001.1"/>
</dbReference>
<sequence>MENSFNQLRFDISEKVRLHPQQAGIGNLLELDLYPDVQIKDEGQHLRIQGYLRLNGTYLTKQEEPSYDELVHTDTDVYGIQRQEIAYVIPVEITLPAERVEMAHISTEVETFDYQVLSPFELQIEAILMIDGLLPDQQEEWGSQEAEKEDAYPYPVFSGSPAQSLSIWGEEVQNEKKQDYQKEKIDECNNAEGSSSPEKVTKPVEPMIEESKDLKVIDSQPTAPRMAKKEVSVPEELNQKELNQKERTLVNPPKSKSEQSEETSLTQSSEKTEQSVEKKESLESNKSQPASEPKEVKSEVKEPHEKTESKKSEHHQEDPPKKENSFEKLDTAPMVEESIEDQPAQKLKEVETEKKAIEDQTEPEKPNTHLGEQKEEESHSSTHWINWLVKNKEESFAPMRMVIVQKNDSLDQIAERYEVSTGHLLRVNHLQSDQLAEGQMLYIPKNQSQL</sequence>
<dbReference type="SMART" id="SM00257">
    <property type="entry name" value="LysM"/>
    <property type="match status" value="1"/>
</dbReference>
<feature type="compositionally biased region" description="Basic and acidic residues" evidence="1">
    <location>
        <begin position="227"/>
        <end position="248"/>
    </location>
</feature>
<dbReference type="InterPro" id="IPR048862">
    <property type="entry name" value="SPOCS_spoVID_N"/>
</dbReference>
<feature type="compositionally biased region" description="Basic and acidic residues" evidence="1">
    <location>
        <begin position="292"/>
        <end position="330"/>
    </location>
</feature>
<gene>
    <name evidence="3" type="ORF">EDD58_101155</name>
</gene>
<evidence type="ECO:0000259" key="2">
    <source>
        <dbReference type="PROSITE" id="PS51782"/>
    </source>
</evidence>
<dbReference type="Pfam" id="PF01476">
    <property type="entry name" value="LysM"/>
    <property type="match status" value="1"/>
</dbReference>
<dbReference type="EMBL" id="SMAG01000001">
    <property type="protein sequence ID" value="TCS96521.1"/>
    <property type="molecule type" value="Genomic_DNA"/>
</dbReference>
<dbReference type="PROSITE" id="PS51782">
    <property type="entry name" value="LYSM"/>
    <property type="match status" value="1"/>
</dbReference>
<dbReference type="AlphaFoldDB" id="A0A4R3L901"/>
<dbReference type="Pfam" id="PF20918">
    <property type="entry name" value="SPOCS_spoVID-N"/>
    <property type="match status" value="1"/>
</dbReference>
<reference evidence="3 4" key="1">
    <citation type="submission" date="2019-03" db="EMBL/GenBank/DDBJ databases">
        <title>Genomic Encyclopedia of Type Strains, Phase IV (KMG-IV): sequencing the most valuable type-strain genomes for metagenomic binning, comparative biology and taxonomic classification.</title>
        <authorList>
            <person name="Goeker M."/>
        </authorList>
    </citation>
    <scope>NUCLEOTIDE SEQUENCE [LARGE SCALE GENOMIC DNA]</scope>
    <source>
        <strain evidence="3 4">DSM 45707</strain>
    </source>
</reference>
<feature type="compositionally biased region" description="Basic and acidic residues" evidence="1">
    <location>
        <begin position="346"/>
        <end position="380"/>
    </location>
</feature>
<feature type="region of interest" description="Disordered" evidence="1">
    <location>
        <begin position="186"/>
        <end position="381"/>
    </location>
</feature>
<keyword evidence="4" id="KW-1185">Reference proteome</keyword>
<dbReference type="OrthoDB" id="2966368at2"/>
<dbReference type="CDD" id="cd00118">
    <property type="entry name" value="LysM"/>
    <property type="match status" value="1"/>
</dbReference>
<dbReference type="Proteomes" id="UP000294937">
    <property type="component" value="Unassembled WGS sequence"/>
</dbReference>
<name>A0A4R3L901_9BACL</name>
<proteinExistence type="predicted"/>
<feature type="compositionally biased region" description="Basic and acidic residues" evidence="1">
    <location>
        <begin position="270"/>
        <end position="283"/>
    </location>
</feature>
<protein>
    <submittedName>
        <fullName evidence="3">Stage VI sporulation protein D</fullName>
    </submittedName>
</protein>
<dbReference type="Gene3D" id="3.10.350.10">
    <property type="entry name" value="LysM domain"/>
    <property type="match status" value="1"/>
</dbReference>
<accession>A0A4R3L901</accession>
<dbReference type="InterPro" id="IPR036779">
    <property type="entry name" value="LysM_dom_sf"/>
</dbReference>
<dbReference type="InterPro" id="IPR018392">
    <property type="entry name" value="LysM"/>
</dbReference>
<feature type="domain" description="LysM" evidence="2">
    <location>
        <begin position="400"/>
        <end position="443"/>
    </location>
</feature>